<reference evidence="2 3" key="1">
    <citation type="journal article" date="2020" name="ISME J.">
        <title>Uncovering the hidden diversity of litter-decomposition mechanisms in mushroom-forming fungi.</title>
        <authorList>
            <person name="Floudas D."/>
            <person name="Bentzer J."/>
            <person name="Ahren D."/>
            <person name="Johansson T."/>
            <person name="Persson P."/>
            <person name="Tunlid A."/>
        </authorList>
    </citation>
    <scope>NUCLEOTIDE SEQUENCE [LARGE SCALE GENOMIC DNA]</scope>
    <source>
        <strain evidence="2 3">CBS 101986</strain>
    </source>
</reference>
<feature type="compositionally biased region" description="Acidic residues" evidence="1">
    <location>
        <begin position="83"/>
        <end position="106"/>
    </location>
</feature>
<feature type="compositionally biased region" description="Low complexity" evidence="1">
    <location>
        <begin position="66"/>
        <end position="82"/>
    </location>
</feature>
<dbReference type="OrthoDB" id="3256870at2759"/>
<feature type="region of interest" description="Disordered" evidence="1">
    <location>
        <begin position="171"/>
        <end position="191"/>
    </location>
</feature>
<evidence type="ECO:0000313" key="3">
    <source>
        <dbReference type="Proteomes" id="UP000567179"/>
    </source>
</evidence>
<gene>
    <name evidence="2" type="ORF">D9619_006647</name>
</gene>
<organism evidence="2 3">
    <name type="scientific">Psilocybe cf. subviscida</name>
    <dbReference type="NCBI Taxonomy" id="2480587"/>
    <lineage>
        <taxon>Eukaryota</taxon>
        <taxon>Fungi</taxon>
        <taxon>Dikarya</taxon>
        <taxon>Basidiomycota</taxon>
        <taxon>Agaricomycotina</taxon>
        <taxon>Agaricomycetes</taxon>
        <taxon>Agaricomycetidae</taxon>
        <taxon>Agaricales</taxon>
        <taxon>Agaricineae</taxon>
        <taxon>Strophariaceae</taxon>
        <taxon>Psilocybe</taxon>
    </lineage>
</organism>
<sequence>MFDLVPPHQHINHPAAVFDKAPTTNNIYLRQSNAAPTHAVIQLVEVSPPPRRIASVIRAHDDSLASSSYESGSSYYSSSYESEGMDLDEEEEVGESYCSSDDEQQEPEVVAPAPEMTSEDQEAFARRMKRILVWRELTVSASSEISTSASSSTSQLLLPSAPASLKRSASSVADECDAPSSKRSRCAPSSVASDACPPSLAFSSSSSTSSCAPVSVASSLRRSISPAELSMPSCTACDAFFPTVDAFRAHAHASREACGAAVEYALEH</sequence>
<evidence type="ECO:0000256" key="1">
    <source>
        <dbReference type="SAM" id="MobiDB-lite"/>
    </source>
</evidence>
<proteinExistence type="predicted"/>
<dbReference type="AlphaFoldDB" id="A0A8H5B4P8"/>
<name>A0A8H5B4P8_9AGAR</name>
<dbReference type="EMBL" id="JAACJJ010000042">
    <property type="protein sequence ID" value="KAF5316216.1"/>
    <property type="molecule type" value="Genomic_DNA"/>
</dbReference>
<accession>A0A8H5B4P8</accession>
<dbReference type="Proteomes" id="UP000567179">
    <property type="component" value="Unassembled WGS sequence"/>
</dbReference>
<comment type="caution">
    <text evidence="2">The sequence shown here is derived from an EMBL/GenBank/DDBJ whole genome shotgun (WGS) entry which is preliminary data.</text>
</comment>
<feature type="region of interest" description="Disordered" evidence="1">
    <location>
        <begin position="66"/>
        <end position="118"/>
    </location>
</feature>
<evidence type="ECO:0000313" key="2">
    <source>
        <dbReference type="EMBL" id="KAF5316216.1"/>
    </source>
</evidence>
<keyword evidence="3" id="KW-1185">Reference proteome</keyword>
<protein>
    <submittedName>
        <fullName evidence="2">Uncharacterized protein</fullName>
    </submittedName>
</protein>